<reference evidence="3 4" key="1">
    <citation type="submission" date="2018-01" db="EMBL/GenBank/DDBJ databases">
        <title>Harnessing the power of phylogenomics to disentangle the directionality and signatures of interkingdom host jumping in the parasitic fungal genus Tolypocladium.</title>
        <authorList>
            <person name="Quandt C.A."/>
            <person name="Patterson W."/>
            <person name="Spatafora J.W."/>
        </authorList>
    </citation>
    <scope>NUCLEOTIDE SEQUENCE [LARGE SCALE GENOMIC DNA]</scope>
    <source>
        <strain evidence="3 4">NRBC 100945</strain>
    </source>
</reference>
<dbReference type="OrthoDB" id="5599753at2759"/>
<keyword evidence="4" id="KW-1185">Reference proteome</keyword>
<keyword evidence="1" id="KW-0472">Membrane</keyword>
<keyword evidence="1" id="KW-1133">Transmembrane helix</keyword>
<dbReference type="AlphaFoldDB" id="A0A2S4L647"/>
<accession>A0A2S4L647</accession>
<dbReference type="InterPro" id="IPR006629">
    <property type="entry name" value="LITAF"/>
</dbReference>
<evidence type="ECO:0000313" key="4">
    <source>
        <dbReference type="Proteomes" id="UP000237481"/>
    </source>
</evidence>
<dbReference type="EMBL" id="PKSG01000195">
    <property type="protein sequence ID" value="POR37871.1"/>
    <property type="molecule type" value="Genomic_DNA"/>
</dbReference>
<feature type="transmembrane region" description="Helical" evidence="1">
    <location>
        <begin position="83"/>
        <end position="102"/>
    </location>
</feature>
<evidence type="ECO:0000259" key="2">
    <source>
        <dbReference type="PROSITE" id="PS51837"/>
    </source>
</evidence>
<name>A0A2S4L647_9HYPO</name>
<protein>
    <recommendedName>
        <fullName evidence="2">LITAF domain-containing protein</fullName>
    </recommendedName>
</protein>
<dbReference type="PROSITE" id="PS51837">
    <property type="entry name" value="LITAF"/>
    <property type="match status" value="1"/>
</dbReference>
<dbReference type="SMART" id="SM00714">
    <property type="entry name" value="LITAF"/>
    <property type="match status" value="1"/>
</dbReference>
<proteinExistence type="predicted"/>
<sequence length="134" mass="15087">MPHRTDTGTMATPLYSDCDNKTTLSMARQPRQTGGQMVSYDYFSQDEIVALKDLTHWPRAIACPACMEPSITRVQVKKCAGTHLMAALLFVCTVVGGAVPYVTRTFKDVEHYCCRCNRRLITHHFMSGTEIHVF</sequence>
<gene>
    <name evidence="3" type="ORF">TPAR_01931</name>
</gene>
<evidence type="ECO:0000256" key="1">
    <source>
        <dbReference type="SAM" id="Phobius"/>
    </source>
</evidence>
<dbReference type="STRING" id="94208.A0A2S4L647"/>
<feature type="domain" description="LITAF" evidence="2">
    <location>
        <begin position="43"/>
        <end position="125"/>
    </location>
</feature>
<dbReference type="Proteomes" id="UP000237481">
    <property type="component" value="Unassembled WGS sequence"/>
</dbReference>
<comment type="caution">
    <text evidence="3">The sequence shown here is derived from an EMBL/GenBank/DDBJ whole genome shotgun (WGS) entry which is preliminary data.</text>
</comment>
<keyword evidence="1" id="KW-0812">Transmembrane</keyword>
<evidence type="ECO:0000313" key="3">
    <source>
        <dbReference type="EMBL" id="POR37871.1"/>
    </source>
</evidence>
<organism evidence="3 4">
    <name type="scientific">Tolypocladium paradoxum</name>
    <dbReference type="NCBI Taxonomy" id="94208"/>
    <lineage>
        <taxon>Eukaryota</taxon>
        <taxon>Fungi</taxon>
        <taxon>Dikarya</taxon>
        <taxon>Ascomycota</taxon>
        <taxon>Pezizomycotina</taxon>
        <taxon>Sordariomycetes</taxon>
        <taxon>Hypocreomycetidae</taxon>
        <taxon>Hypocreales</taxon>
        <taxon>Ophiocordycipitaceae</taxon>
        <taxon>Tolypocladium</taxon>
    </lineage>
</organism>
<dbReference type="Pfam" id="PF10601">
    <property type="entry name" value="zf-LITAF-like"/>
    <property type="match status" value="1"/>
</dbReference>